<gene>
    <name evidence="2" type="ORF">QR98_0088940</name>
</gene>
<dbReference type="EMBL" id="JXLN01014965">
    <property type="protein sequence ID" value="KPM10340.1"/>
    <property type="molecule type" value="Genomic_DNA"/>
</dbReference>
<sequence>MLRKKILMEQLSDLKFYAINLDDSCSEKDWFKAIIEWIRMHFNDRMPHQGFSILASVYSQRFKKQFERKQFKRRYYYFKYDEKYLTPASFDISLLLSDDDDDDGNKDPSRRSASNSASDSVLASASDFQSTRPAFNYDSNVVSASTSASDSHSTRSTVSTYADENLAVPESSNRN</sequence>
<protein>
    <submittedName>
        <fullName evidence="2">Uncharacterized protein</fullName>
    </submittedName>
</protein>
<feature type="region of interest" description="Disordered" evidence="1">
    <location>
        <begin position="144"/>
        <end position="175"/>
    </location>
</feature>
<feature type="compositionally biased region" description="Low complexity" evidence="1">
    <location>
        <begin position="144"/>
        <end position="160"/>
    </location>
</feature>
<comment type="caution">
    <text evidence="2">The sequence shown here is derived from an EMBL/GenBank/DDBJ whole genome shotgun (WGS) entry which is preliminary data.</text>
</comment>
<reference evidence="2 3" key="1">
    <citation type="journal article" date="2015" name="Parasit. Vectors">
        <title>Draft genome of the scabies mite.</title>
        <authorList>
            <person name="Rider S.D.Jr."/>
            <person name="Morgan M.S."/>
            <person name="Arlian L.G."/>
        </authorList>
    </citation>
    <scope>NUCLEOTIDE SEQUENCE [LARGE SCALE GENOMIC DNA]</scope>
    <source>
        <strain evidence="2">Arlian Lab</strain>
    </source>
</reference>
<accession>A0A132AIQ4</accession>
<feature type="region of interest" description="Disordered" evidence="1">
    <location>
        <begin position="101"/>
        <end position="125"/>
    </location>
</feature>
<organism evidence="2 3">
    <name type="scientific">Sarcoptes scabiei</name>
    <name type="common">Itch mite</name>
    <name type="synonym">Acarus scabiei</name>
    <dbReference type="NCBI Taxonomy" id="52283"/>
    <lineage>
        <taxon>Eukaryota</taxon>
        <taxon>Metazoa</taxon>
        <taxon>Ecdysozoa</taxon>
        <taxon>Arthropoda</taxon>
        <taxon>Chelicerata</taxon>
        <taxon>Arachnida</taxon>
        <taxon>Acari</taxon>
        <taxon>Acariformes</taxon>
        <taxon>Sarcoptiformes</taxon>
        <taxon>Astigmata</taxon>
        <taxon>Psoroptidia</taxon>
        <taxon>Sarcoptoidea</taxon>
        <taxon>Sarcoptidae</taxon>
        <taxon>Sarcoptinae</taxon>
        <taxon>Sarcoptes</taxon>
    </lineage>
</organism>
<evidence type="ECO:0000313" key="2">
    <source>
        <dbReference type="EMBL" id="KPM10340.1"/>
    </source>
</evidence>
<dbReference type="AlphaFoldDB" id="A0A132AIQ4"/>
<dbReference type="Proteomes" id="UP000616769">
    <property type="component" value="Unassembled WGS sequence"/>
</dbReference>
<evidence type="ECO:0000256" key="1">
    <source>
        <dbReference type="SAM" id="MobiDB-lite"/>
    </source>
</evidence>
<evidence type="ECO:0000313" key="3">
    <source>
        <dbReference type="Proteomes" id="UP000616769"/>
    </source>
</evidence>
<dbReference type="VEuPathDB" id="VectorBase:SSCA006247"/>
<feature type="compositionally biased region" description="Low complexity" evidence="1">
    <location>
        <begin position="111"/>
        <end position="125"/>
    </location>
</feature>
<name>A0A132AIQ4_SARSC</name>
<proteinExistence type="predicted"/>